<dbReference type="PANTHER" id="PTHR45496">
    <property type="entry name" value="CHAPERONE DNAJ-DOMAIN SUPERFAMILY PROTEIN"/>
    <property type="match status" value="1"/>
</dbReference>
<accession>A0ABC8T351</accession>
<protein>
    <recommendedName>
        <fullName evidence="2">J domain-containing protein</fullName>
    </recommendedName>
</protein>
<organism evidence="3 4">
    <name type="scientific">Ilex paraguariensis</name>
    <name type="common">yerba mate</name>
    <dbReference type="NCBI Taxonomy" id="185542"/>
    <lineage>
        <taxon>Eukaryota</taxon>
        <taxon>Viridiplantae</taxon>
        <taxon>Streptophyta</taxon>
        <taxon>Embryophyta</taxon>
        <taxon>Tracheophyta</taxon>
        <taxon>Spermatophyta</taxon>
        <taxon>Magnoliopsida</taxon>
        <taxon>eudicotyledons</taxon>
        <taxon>Gunneridae</taxon>
        <taxon>Pentapetalae</taxon>
        <taxon>asterids</taxon>
        <taxon>campanulids</taxon>
        <taxon>Aquifoliales</taxon>
        <taxon>Aquifoliaceae</taxon>
        <taxon>Ilex</taxon>
    </lineage>
</organism>
<evidence type="ECO:0000313" key="4">
    <source>
        <dbReference type="Proteomes" id="UP001642360"/>
    </source>
</evidence>
<sequence>MEQNTSRAEAERLLGIAEKLLLNKDFNGSKEFAILSQETEPLLDGPDQILAVAEVLVAADKRINNQPDWYGVLQIERRSDDLEIIKKQYRRLAFLLHPDKNRYAFADTAFKLVADAWAVLSDSKKKFVYDSEMNRYSKVDLVAVTKQRETQQRKQQNQPDPHQKLPVRRGSQGSSGGREEGDDRGTRMSSFWTTCPYCYNLYEYPKVYDGCCLRCQNCKRAFSAVEIPSMPPLVPGKEAYSCCWGFFPMGFTVSTSDAGKSEGFPNWMPPMFSAAAPAAPVPTPAPAPARVAVNGRNATPAKPVGPKPGGKKRGRPRKNLI</sequence>
<dbReference type="PANTHER" id="PTHR45496:SF1">
    <property type="entry name" value="CHAPERONE DNAJ-DOMAIN SUPERFAMILY PROTEIN"/>
    <property type="match status" value="1"/>
</dbReference>
<dbReference type="SMART" id="SM00271">
    <property type="entry name" value="DnaJ"/>
    <property type="match status" value="1"/>
</dbReference>
<dbReference type="InterPro" id="IPR036869">
    <property type="entry name" value="J_dom_sf"/>
</dbReference>
<evidence type="ECO:0000256" key="1">
    <source>
        <dbReference type="SAM" id="MobiDB-lite"/>
    </source>
</evidence>
<dbReference type="Pfam" id="PF23551">
    <property type="entry name" value="Zn_ribbon_20"/>
    <property type="match status" value="1"/>
</dbReference>
<dbReference type="SUPFAM" id="SSF46565">
    <property type="entry name" value="Chaperone J-domain"/>
    <property type="match status" value="1"/>
</dbReference>
<feature type="region of interest" description="Disordered" evidence="1">
    <location>
        <begin position="147"/>
        <end position="185"/>
    </location>
</feature>
<keyword evidence="4" id="KW-1185">Reference proteome</keyword>
<dbReference type="Proteomes" id="UP001642360">
    <property type="component" value="Unassembled WGS sequence"/>
</dbReference>
<dbReference type="Pfam" id="PF00226">
    <property type="entry name" value="DnaJ"/>
    <property type="match status" value="1"/>
</dbReference>
<feature type="compositionally biased region" description="Basic residues" evidence="1">
    <location>
        <begin position="309"/>
        <end position="321"/>
    </location>
</feature>
<proteinExistence type="predicted"/>
<dbReference type="PROSITE" id="PS50076">
    <property type="entry name" value="DNAJ_2"/>
    <property type="match status" value="1"/>
</dbReference>
<reference evidence="3 4" key="1">
    <citation type="submission" date="2024-02" db="EMBL/GenBank/DDBJ databases">
        <authorList>
            <person name="Vignale AGUSTIN F."/>
            <person name="Sosa J E."/>
            <person name="Modenutti C."/>
        </authorList>
    </citation>
    <scope>NUCLEOTIDE SEQUENCE [LARGE SCALE GENOMIC DNA]</scope>
</reference>
<dbReference type="InterPro" id="IPR053052">
    <property type="entry name" value="Imprinting_Balance_Reg"/>
</dbReference>
<dbReference type="EMBL" id="CAUOFW020004058">
    <property type="protein sequence ID" value="CAK9163615.1"/>
    <property type="molecule type" value="Genomic_DNA"/>
</dbReference>
<dbReference type="AlphaFoldDB" id="A0ABC8T351"/>
<name>A0ABC8T351_9AQUA</name>
<dbReference type="CDD" id="cd06257">
    <property type="entry name" value="DnaJ"/>
    <property type="match status" value="1"/>
</dbReference>
<dbReference type="InterPro" id="IPR001623">
    <property type="entry name" value="DnaJ_domain"/>
</dbReference>
<comment type="caution">
    <text evidence="3">The sequence shown here is derived from an EMBL/GenBank/DDBJ whole genome shotgun (WGS) entry which is preliminary data.</text>
</comment>
<feature type="region of interest" description="Disordered" evidence="1">
    <location>
        <begin position="277"/>
        <end position="321"/>
    </location>
</feature>
<gene>
    <name evidence="3" type="ORF">ILEXP_LOCUS32667</name>
</gene>
<feature type="domain" description="J" evidence="2">
    <location>
        <begin position="68"/>
        <end position="133"/>
    </location>
</feature>
<evidence type="ECO:0000313" key="3">
    <source>
        <dbReference type="EMBL" id="CAK9163615.1"/>
    </source>
</evidence>
<dbReference type="Gene3D" id="1.10.287.110">
    <property type="entry name" value="DnaJ domain"/>
    <property type="match status" value="1"/>
</dbReference>
<evidence type="ECO:0000259" key="2">
    <source>
        <dbReference type="PROSITE" id="PS50076"/>
    </source>
</evidence>
<dbReference type="InterPro" id="IPR056988">
    <property type="entry name" value="Zn_ribbon_pln"/>
</dbReference>
<dbReference type="PRINTS" id="PR00625">
    <property type="entry name" value="JDOMAIN"/>
</dbReference>